<reference evidence="1 2" key="1">
    <citation type="submission" date="2023-02" db="EMBL/GenBank/DDBJ databases">
        <title>LHISI_Scaffold_Assembly.</title>
        <authorList>
            <person name="Stuart O.P."/>
            <person name="Cleave R."/>
            <person name="Magrath M.J.L."/>
            <person name="Mikheyev A.S."/>
        </authorList>
    </citation>
    <scope>NUCLEOTIDE SEQUENCE [LARGE SCALE GENOMIC DNA]</scope>
    <source>
        <strain evidence="1">Daus_M_001</strain>
        <tissue evidence="1">Leg muscle</tissue>
    </source>
</reference>
<organism evidence="1 2">
    <name type="scientific">Dryococelus australis</name>
    <dbReference type="NCBI Taxonomy" id="614101"/>
    <lineage>
        <taxon>Eukaryota</taxon>
        <taxon>Metazoa</taxon>
        <taxon>Ecdysozoa</taxon>
        <taxon>Arthropoda</taxon>
        <taxon>Hexapoda</taxon>
        <taxon>Insecta</taxon>
        <taxon>Pterygota</taxon>
        <taxon>Neoptera</taxon>
        <taxon>Polyneoptera</taxon>
        <taxon>Phasmatodea</taxon>
        <taxon>Verophasmatodea</taxon>
        <taxon>Anareolatae</taxon>
        <taxon>Phasmatidae</taxon>
        <taxon>Eurycanthinae</taxon>
        <taxon>Dryococelus</taxon>
    </lineage>
</organism>
<dbReference type="InterPro" id="IPR011335">
    <property type="entry name" value="Restrct_endonuc-II-like"/>
</dbReference>
<evidence type="ECO:0000313" key="2">
    <source>
        <dbReference type="Proteomes" id="UP001159363"/>
    </source>
</evidence>
<dbReference type="Gene3D" id="3.90.320.10">
    <property type="match status" value="1"/>
</dbReference>
<comment type="caution">
    <text evidence="1">The sequence shown here is derived from an EMBL/GenBank/DDBJ whole genome shotgun (WGS) entry which is preliminary data.</text>
</comment>
<dbReference type="InterPro" id="IPR011604">
    <property type="entry name" value="PDDEXK-like_dom_sf"/>
</dbReference>
<protein>
    <submittedName>
        <fullName evidence="1">Uncharacterized protein</fullName>
    </submittedName>
</protein>
<gene>
    <name evidence="1" type="ORF">PR048_029866</name>
</gene>
<accession>A0ABQ9G7D2</accession>
<sequence length="146" mass="15920">MSSTSVWHAITMALDPLNSKADKLVGKRTPNQSERHASFVSKFSRGGGGGQTAIVEGTKDVALQLVCHMLRDRYGICRQQNICSAAALAIYGRVNESKVINIFQEKLNEQVTPFGLFIRPEYPIFGASPDGLVGDGTSRAEMTIIY</sequence>
<dbReference type="SUPFAM" id="SSF52980">
    <property type="entry name" value="Restriction endonuclease-like"/>
    <property type="match status" value="1"/>
</dbReference>
<keyword evidence="2" id="KW-1185">Reference proteome</keyword>
<dbReference type="EMBL" id="JARBHB010000014">
    <property type="protein sequence ID" value="KAJ8868350.1"/>
    <property type="molecule type" value="Genomic_DNA"/>
</dbReference>
<proteinExistence type="predicted"/>
<dbReference type="Proteomes" id="UP001159363">
    <property type="component" value="Chromosome 13"/>
</dbReference>
<name>A0ABQ9G7D2_9NEOP</name>
<evidence type="ECO:0000313" key="1">
    <source>
        <dbReference type="EMBL" id="KAJ8868350.1"/>
    </source>
</evidence>